<evidence type="ECO:0000313" key="7">
    <source>
        <dbReference type="EMBL" id="KAG9240637.1"/>
    </source>
</evidence>
<protein>
    <recommendedName>
        <fullName evidence="6">Wax synthase domain-containing protein</fullName>
    </recommendedName>
</protein>
<name>A0A9P7YVV7_9HELO</name>
<feature type="transmembrane region" description="Helical" evidence="5">
    <location>
        <begin position="218"/>
        <end position="239"/>
    </location>
</feature>
<feature type="transmembrane region" description="Helical" evidence="5">
    <location>
        <begin position="311"/>
        <end position="329"/>
    </location>
</feature>
<dbReference type="Proteomes" id="UP000887226">
    <property type="component" value="Unassembled WGS sequence"/>
</dbReference>
<evidence type="ECO:0000256" key="1">
    <source>
        <dbReference type="ARBA" id="ARBA00004141"/>
    </source>
</evidence>
<evidence type="ECO:0000256" key="4">
    <source>
        <dbReference type="ARBA" id="ARBA00023136"/>
    </source>
</evidence>
<dbReference type="Pfam" id="PF13813">
    <property type="entry name" value="MBOAT_2"/>
    <property type="match status" value="1"/>
</dbReference>
<evidence type="ECO:0000256" key="3">
    <source>
        <dbReference type="ARBA" id="ARBA00022989"/>
    </source>
</evidence>
<sequence length="404" mass="46274">MELLNIAHTVSWFSLSMFSGIVGINSPQKYRPYILIPVISFAVLAFRKISDSNFGIEGTESVAMFIAIYISHITTVLCVEQYHLPTKPGVTFNFVGGYKMLFNCRWLGTSRQAPDIHRDQLVATKEEEELNGEPATITSSSLALEVVRQLHSILRTPRAVFLRNKALSLLTIYMINQVYWYGMFELLHSLDMGLEGTDFLPSKVSYFRRIHTVTLRETLVRVWLVCYWTFYSVGLYTGFHDVLAMFFVGIGLDTPQEWPPLFGSIKQATSIRGFWGKYWHRLVYRSYTSYGVFISKHILCLPRDSFVGKMFISLYVFVMSGTAHSIAVRQLGFTCGFWEEIVFYSCGFVGILLETMAMAAFKRLSGGYKVNKQVGNIIGYMWVFMYLFTTVPKSQYPKLWCQPA</sequence>
<feature type="transmembrane region" description="Helical" evidence="5">
    <location>
        <begin position="373"/>
        <end position="389"/>
    </location>
</feature>
<keyword evidence="2 5" id="KW-0812">Transmembrane</keyword>
<feature type="transmembrane region" description="Helical" evidence="5">
    <location>
        <begin position="341"/>
        <end position="361"/>
    </location>
</feature>
<proteinExistence type="predicted"/>
<organism evidence="7 8">
    <name type="scientific">Calycina marina</name>
    <dbReference type="NCBI Taxonomy" id="1763456"/>
    <lineage>
        <taxon>Eukaryota</taxon>
        <taxon>Fungi</taxon>
        <taxon>Dikarya</taxon>
        <taxon>Ascomycota</taxon>
        <taxon>Pezizomycotina</taxon>
        <taxon>Leotiomycetes</taxon>
        <taxon>Helotiales</taxon>
        <taxon>Pezizellaceae</taxon>
        <taxon>Calycina</taxon>
    </lineage>
</organism>
<comment type="caution">
    <text evidence="7">The sequence shown here is derived from an EMBL/GenBank/DDBJ whole genome shotgun (WGS) entry which is preliminary data.</text>
</comment>
<dbReference type="EMBL" id="MU254385">
    <property type="protein sequence ID" value="KAG9240637.1"/>
    <property type="molecule type" value="Genomic_DNA"/>
</dbReference>
<evidence type="ECO:0000256" key="2">
    <source>
        <dbReference type="ARBA" id="ARBA00022692"/>
    </source>
</evidence>
<feature type="transmembrane region" description="Helical" evidence="5">
    <location>
        <begin position="6"/>
        <end position="25"/>
    </location>
</feature>
<evidence type="ECO:0000256" key="5">
    <source>
        <dbReference type="SAM" id="Phobius"/>
    </source>
</evidence>
<reference evidence="7" key="1">
    <citation type="journal article" date="2021" name="IMA Fungus">
        <title>Genomic characterization of three marine fungi, including Emericellopsis atlantica sp. nov. with signatures of a generalist lifestyle and marine biomass degradation.</title>
        <authorList>
            <person name="Hagestad O.C."/>
            <person name="Hou L."/>
            <person name="Andersen J.H."/>
            <person name="Hansen E.H."/>
            <person name="Altermark B."/>
            <person name="Li C."/>
            <person name="Kuhnert E."/>
            <person name="Cox R.J."/>
            <person name="Crous P.W."/>
            <person name="Spatafora J.W."/>
            <person name="Lail K."/>
            <person name="Amirebrahimi M."/>
            <person name="Lipzen A."/>
            <person name="Pangilinan J."/>
            <person name="Andreopoulos W."/>
            <person name="Hayes R.D."/>
            <person name="Ng V."/>
            <person name="Grigoriev I.V."/>
            <person name="Jackson S.A."/>
            <person name="Sutton T.D.S."/>
            <person name="Dobson A.D.W."/>
            <person name="Rama T."/>
        </authorList>
    </citation>
    <scope>NUCLEOTIDE SEQUENCE</scope>
    <source>
        <strain evidence="7">TRa3180A</strain>
    </source>
</reference>
<dbReference type="GO" id="GO:0016020">
    <property type="term" value="C:membrane"/>
    <property type="evidence" value="ECO:0007669"/>
    <property type="project" value="UniProtKB-SubCell"/>
</dbReference>
<dbReference type="AlphaFoldDB" id="A0A9P7YVV7"/>
<gene>
    <name evidence="7" type="ORF">BJ878DRAFT_277429</name>
</gene>
<comment type="subcellular location">
    <subcellularLocation>
        <location evidence="1">Membrane</location>
        <topology evidence="1">Multi-pass membrane protein</topology>
    </subcellularLocation>
</comment>
<feature type="domain" description="Wax synthase" evidence="6">
    <location>
        <begin position="258"/>
        <end position="330"/>
    </location>
</feature>
<keyword evidence="8" id="KW-1185">Reference proteome</keyword>
<keyword evidence="4 5" id="KW-0472">Membrane</keyword>
<evidence type="ECO:0000259" key="6">
    <source>
        <dbReference type="Pfam" id="PF13813"/>
    </source>
</evidence>
<accession>A0A9P7YVV7</accession>
<dbReference type="OrthoDB" id="1077582at2759"/>
<keyword evidence="3 5" id="KW-1133">Transmembrane helix</keyword>
<dbReference type="InterPro" id="IPR032805">
    <property type="entry name" value="Wax_synthase_dom"/>
</dbReference>
<evidence type="ECO:0000313" key="8">
    <source>
        <dbReference type="Proteomes" id="UP000887226"/>
    </source>
</evidence>